<organism evidence="1 2">
    <name type="scientific">Yoonia vestfoldensis SKA53</name>
    <dbReference type="NCBI Taxonomy" id="314232"/>
    <lineage>
        <taxon>Bacteria</taxon>
        <taxon>Pseudomonadati</taxon>
        <taxon>Pseudomonadota</taxon>
        <taxon>Alphaproteobacteria</taxon>
        <taxon>Rhodobacterales</taxon>
        <taxon>Paracoccaceae</taxon>
        <taxon>Yoonia</taxon>
    </lineage>
</organism>
<dbReference type="AlphaFoldDB" id="A3V5M7"/>
<gene>
    <name evidence="1" type="ORF">SKA53_15396</name>
</gene>
<accession>A3V5M7</accession>
<dbReference type="Proteomes" id="UP000004507">
    <property type="component" value="Unassembled WGS sequence"/>
</dbReference>
<evidence type="ECO:0000313" key="1">
    <source>
        <dbReference type="EMBL" id="EAQ06945.1"/>
    </source>
</evidence>
<comment type="caution">
    <text evidence="1">The sequence shown here is derived from an EMBL/GenBank/DDBJ whole genome shotgun (WGS) entry which is preliminary data.</text>
</comment>
<dbReference type="EMBL" id="AAMS01000004">
    <property type="protein sequence ID" value="EAQ06945.1"/>
    <property type="molecule type" value="Genomic_DNA"/>
</dbReference>
<evidence type="ECO:0000313" key="2">
    <source>
        <dbReference type="Proteomes" id="UP000004507"/>
    </source>
</evidence>
<dbReference type="STRING" id="314232.SKA53_15396"/>
<protein>
    <submittedName>
        <fullName evidence="1">Uncharacterized protein</fullName>
    </submittedName>
</protein>
<sequence>MRDGPARHAPFAQELPMPDATYDFLIDLIAAQDDCITDGSTLEPHLVELILDPQVQPSAKESAAHARR</sequence>
<keyword evidence="2" id="KW-1185">Reference proteome</keyword>
<name>A3V5M7_9RHOB</name>
<reference evidence="1 2" key="1">
    <citation type="submission" date="2006-01" db="EMBL/GenBank/DDBJ databases">
        <authorList>
            <person name="Hagstrom A."/>
            <person name="Ferriera S."/>
            <person name="Johnson J."/>
            <person name="Kravitz S."/>
            <person name="Halpern A."/>
            <person name="Remington K."/>
            <person name="Beeson K."/>
            <person name="Tran B."/>
            <person name="Rogers Y.-H."/>
            <person name="Friedman R."/>
            <person name="Venter J.C."/>
        </authorList>
    </citation>
    <scope>NUCLEOTIDE SEQUENCE [LARGE SCALE GENOMIC DNA]</scope>
    <source>
        <strain evidence="1 2">SKA53</strain>
    </source>
</reference>
<proteinExistence type="predicted"/>
<dbReference type="HOGENOM" id="CLU_2788946_0_0_5"/>